<evidence type="ECO:0000313" key="3">
    <source>
        <dbReference type="Proteomes" id="UP001454086"/>
    </source>
</evidence>
<proteinExistence type="predicted"/>
<keyword evidence="3" id="KW-1185">Reference proteome</keyword>
<evidence type="ECO:0000313" key="2">
    <source>
        <dbReference type="EMBL" id="MEQ2425845.1"/>
    </source>
</evidence>
<dbReference type="Proteomes" id="UP001454086">
    <property type="component" value="Unassembled WGS sequence"/>
</dbReference>
<name>A0ABV1D619_9FIRM</name>
<organism evidence="2 3">
    <name type="scientific">Enterocloster hominis</name>
    <name type="common">ex Hitch et al. 2024</name>
    <dbReference type="NCBI Taxonomy" id="1917870"/>
    <lineage>
        <taxon>Bacteria</taxon>
        <taxon>Bacillati</taxon>
        <taxon>Bacillota</taxon>
        <taxon>Clostridia</taxon>
        <taxon>Lachnospirales</taxon>
        <taxon>Lachnospiraceae</taxon>
        <taxon>Enterocloster</taxon>
    </lineage>
</organism>
<keyword evidence="2" id="KW-0808">Transferase</keyword>
<dbReference type="EC" id="2.7.7.65" evidence="2"/>
<dbReference type="RefSeq" id="WP_008717256.1">
    <property type="nucleotide sequence ID" value="NZ_JBBMFM010000043.1"/>
</dbReference>
<dbReference type="InterPro" id="IPR029787">
    <property type="entry name" value="Nucleotide_cyclase"/>
</dbReference>
<keyword evidence="2" id="KW-0548">Nucleotidyltransferase</keyword>
<comment type="caution">
    <text evidence="2">The sequence shown here is derived from an EMBL/GenBank/DDBJ whole genome shotgun (WGS) entry which is preliminary data.</text>
</comment>
<dbReference type="InterPro" id="IPR050469">
    <property type="entry name" value="Diguanylate_Cyclase"/>
</dbReference>
<dbReference type="PANTHER" id="PTHR45138">
    <property type="entry name" value="REGULATORY COMPONENTS OF SENSORY TRANSDUCTION SYSTEM"/>
    <property type="match status" value="1"/>
</dbReference>
<dbReference type="GO" id="GO:0052621">
    <property type="term" value="F:diguanylate cyclase activity"/>
    <property type="evidence" value="ECO:0007669"/>
    <property type="project" value="UniProtKB-EC"/>
</dbReference>
<feature type="domain" description="GGDEF" evidence="1">
    <location>
        <begin position="45"/>
        <end position="176"/>
    </location>
</feature>
<dbReference type="CDD" id="cd01949">
    <property type="entry name" value="GGDEF"/>
    <property type="match status" value="1"/>
</dbReference>
<reference evidence="2 3" key="1">
    <citation type="submission" date="2024-03" db="EMBL/GenBank/DDBJ databases">
        <title>Human intestinal bacterial collection.</title>
        <authorList>
            <person name="Pauvert C."/>
            <person name="Hitch T.C.A."/>
            <person name="Clavel T."/>
        </authorList>
    </citation>
    <scope>NUCLEOTIDE SEQUENCE [LARGE SCALE GENOMIC DNA]</scope>
    <source>
        <strain evidence="2 3">CLA-SR-H021</strain>
    </source>
</reference>
<gene>
    <name evidence="2" type="ORF">WMQ36_12765</name>
</gene>
<dbReference type="PROSITE" id="PS50887">
    <property type="entry name" value="GGDEF"/>
    <property type="match status" value="1"/>
</dbReference>
<dbReference type="SMART" id="SM00267">
    <property type="entry name" value="GGDEF"/>
    <property type="match status" value="1"/>
</dbReference>
<accession>A0ABV1D619</accession>
<dbReference type="NCBIfam" id="TIGR00254">
    <property type="entry name" value="GGDEF"/>
    <property type="match status" value="1"/>
</dbReference>
<dbReference type="InterPro" id="IPR000160">
    <property type="entry name" value="GGDEF_dom"/>
</dbReference>
<dbReference type="PANTHER" id="PTHR45138:SF9">
    <property type="entry name" value="DIGUANYLATE CYCLASE DGCM-RELATED"/>
    <property type="match status" value="1"/>
</dbReference>
<dbReference type="EMBL" id="JBBMFM010000043">
    <property type="protein sequence ID" value="MEQ2425845.1"/>
    <property type="molecule type" value="Genomic_DNA"/>
</dbReference>
<sequence length="347" mass="40025">MKKVLLLLKEENRRLNQLAEKDWLTGLYNRMAMEHKVNEVLDSRQRGVMFVIDVDNFKAINDRYGHIAGDTVLKGIADMLGTLTLRNDLLGRVGGDEFVIFMPISQGPDFIKSRCRQIEQRFISLPLSRFAVSRISLTVCGSCYQPGDRYKDLFDRADQRLLQEKSGRRKQKGTAGNHGPYTDRDCSLKVDMAQLSRELSEPGDTEGAYCQDYESFINIYRLMERRLKRIQSDIFSILITVTDHEGDFPVLSERGTLVEMLYQIIRHSMRSGDVFTRYSSCQFLVMVCDAAPPDTVSIARRIQQKFNQHISQDSKYELWYDIYPLKPAFSADKDIYGNIRTPESGRR</sequence>
<dbReference type="InterPro" id="IPR043128">
    <property type="entry name" value="Rev_trsase/Diguanyl_cyclase"/>
</dbReference>
<dbReference type="Gene3D" id="3.30.70.270">
    <property type="match status" value="1"/>
</dbReference>
<evidence type="ECO:0000259" key="1">
    <source>
        <dbReference type="PROSITE" id="PS50887"/>
    </source>
</evidence>
<protein>
    <submittedName>
        <fullName evidence="2">Diguanylate cyclase</fullName>
        <ecNumber evidence="2">2.7.7.65</ecNumber>
    </submittedName>
</protein>
<dbReference type="SUPFAM" id="SSF55073">
    <property type="entry name" value="Nucleotide cyclase"/>
    <property type="match status" value="1"/>
</dbReference>
<dbReference type="Pfam" id="PF00990">
    <property type="entry name" value="GGDEF"/>
    <property type="match status" value="1"/>
</dbReference>